<sequence>MSLSLEPMTAAQLARLRVPLERSYADALAGTGDLTPEAARAQVALQVGRLLPDGAATADVLLRVALVDGVEVGWIWVTLPGGDHPKTAWIHNIEVHPGHRGRGYARRMIELVEAELARLGVGRLGLNVFGDNTGAIRLYESLGFQVITQQMAKSVDPVG</sequence>
<dbReference type="InterPro" id="IPR050832">
    <property type="entry name" value="Bact_Acetyltransf"/>
</dbReference>
<protein>
    <submittedName>
        <fullName evidence="4">Acetyltransferase (GNAT) family protein</fullName>
    </submittedName>
</protein>
<evidence type="ECO:0000313" key="4">
    <source>
        <dbReference type="EMBL" id="SCG40371.1"/>
    </source>
</evidence>
<dbReference type="Gene3D" id="3.40.630.30">
    <property type="match status" value="1"/>
</dbReference>
<accession>A0A1C5H4L4</accession>
<reference evidence="4 5" key="1">
    <citation type="submission" date="2016-06" db="EMBL/GenBank/DDBJ databases">
        <authorList>
            <person name="Kjaerup R.B."/>
            <person name="Dalgaard T.S."/>
            <person name="Juul-Madsen H.R."/>
        </authorList>
    </citation>
    <scope>NUCLEOTIDE SEQUENCE [LARGE SCALE GENOMIC DNA]</scope>
    <source>
        <strain evidence="4 5">DSM 43904</strain>
    </source>
</reference>
<evidence type="ECO:0000256" key="2">
    <source>
        <dbReference type="ARBA" id="ARBA00023315"/>
    </source>
</evidence>
<dbReference type="Proteomes" id="UP000198217">
    <property type="component" value="Chromosome I"/>
</dbReference>
<keyword evidence="5" id="KW-1185">Reference proteome</keyword>
<evidence type="ECO:0000256" key="1">
    <source>
        <dbReference type="ARBA" id="ARBA00022679"/>
    </source>
</evidence>
<dbReference type="AlphaFoldDB" id="A0A1C5H4L4"/>
<dbReference type="PANTHER" id="PTHR43877">
    <property type="entry name" value="AMINOALKYLPHOSPHONATE N-ACETYLTRANSFERASE-RELATED-RELATED"/>
    <property type="match status" value="1"/>
</dbReference>
<dbReference type="EMBL" id="LT607750">
    <property type="protein sequence ID" value="SCG40371.1"/>
    <property type="molecule type" value="Genomic_DNA"/>
</dbReference>
<dbReference type="SUPFAM" id="SSF55729">
    <property type="entry name" value="Acyl-CoA N-acyltransferases (Nat)"/>
    <property type="match status" value="1"/>
</dbReference>
<dbReference type="InterPro" id="IPR016181">
    <property type="entry name" value="Acyl_CoA_acyltransferase"/>
</dbReference>
<dbReference type="RefSeq" id="WP_088992590.1">
    <property type="nucleotide sequence ID" value="NZ_LT607750.1"/>
</dbReference>
<evidence type="ECO:0000259" key="3">
    <source>
        <dbReference type="PROSITE" id="PS51186"/>
    </source>
</evidence>
<keyword evidence="1 4" id="KW-0808">Transferase</keyword>
<dbReference type="PROSITE" id="PS51186">
    <property type="entry name" value="GNAT"/>
    <property type="match status" value="1"/>
</dbReference>
<feature type="domain" description="N-acetyltransferase" evidence="3">
    <location>
        <begin position="18"/>
        <end position="159"/>
    </location>
</feature>
<name>A0A1C5H4L4_9ACTN</name>
<dbReference type="InterPro" id="IPR000182">
    <property type="entry name" value="GNAT_dom"/>
</dbReference>
<evidence type="ECO:0000313" key="5">
    <source>
        <dbReference type="Proteomes" id="UP000198217"/>
    </source>
</evidence>
<keyword evidence="2" id="KW-0012">Acyltransferase</keyword>
<dbReference type="GO" id="GO:0016747">
    <property type="term" value="F:acyltransferase activity, transferring groups other than amino-acyl groups"/>
    <property type="evidence" value="ECO:0007669"/>
    <property type="project" value="InterPro"/>
</dbReference>
<dbReference type="Pfam" id="PF00583">
    <property type="entry name" value="Acetyltransf_1"/>
    <property type="match status" value="1"/>
</dbReference>
<gene>
    <name evidence="4" type="ORF">GA0070609_0871</name>
</gene>
<dbReference type="CDD" id="cd04301">
    <property type="entry name" value="NAT_SF"/>
    <property type="match status" value="1"/>
</dbReference>
<organism evidence="4 5">
    <name type="scientific">Micromonospora echinaurantiaca</name>
    <dbReference type="NCBI Taxonomy" id="47857"/>
    <lineage>
        <taxon>Bacteria</taxon>
        <taxon>Bacillati</taxon>
        <taxon>Actinomycetota</taxon>
        <taxon>Actinomycetes</taxon>
        <taxon>Micromonosporales</taxon>
        <taxon>Micromonosporaceae</taxon>
        <taxon>Micromonospora</taxon>
    </lineage>
</organism>
<proteinExistence type="predicted"/>